<organism evidence="2 3">
    <name type="scientific">Aeoliella mucimassa</name>
    <dbReference type="NCBI Taxonomy" id="2527972"/>
    <lineage>
        <taxon>Bacteria</taxon>
        <taxon>Pseudomonadati</taxon>
        <taxon>Planctomycetota</taxon>
        <taxon>Planctomycetia</taxon>
        <taxon>Pirellulales</taxon>
        <taxon>Lacipirellulaceae</taxon>
        <taxon>Aeoliella</taxon>
    </lineage>
</organism>
<dbReference type="EMBL" id="CP036278">
    <property type="protein sequence ID" value="QDU54670.1"/>
    <property type="molecule type" value="Genomic_DNA"/>
</dbReference>
<name>A0A518AIZ8_9BACT</name>
<evidence type="ECO:0000313" key="3">
    <source>
        <dbReference type="Proteomes" id="UP000315750"/>
    </source>
</evidence>
<reference evidence="2 3" key="1">
    <citation type="submission" date="2019-02" db="EMBL/GenBank/DDBJ databases">
        <title>Deep-cultivation of Planctomycetes and their phenomic and genomic characterization uncovers novel biology.</title>
        <authorList>
            <person name="Wiegand S."/>
            <person name="Jogler M."/>
            <person name="Boedeker C."/>
            <person name="Pinto D."/>
            <person name="Vollmers J."/>
            <person name="Rivas-Marin E."/>
            <person name="Kohn T."/>
            <person name="Peeters S.H."/>
            <person name="Heuer A."/>
            <person name="Rast P."/>
            <person name="Oberbeckmann S."/>
            <person name="Bunk B."/>
            <person name="Jeske O."/>
            <person name="Meyerdierks A."/>
            <person name="Storesund J.E."/>
            <person name="Kallscheuer N."/>
            <person name="Luecker S."/>
            <person name="Lage O.M."/>
            <person name="Pohl T."/>
            <person name="Merkel B.J."/>
            <person name="Hornburger P."/>
            <person name="Mueller R.-W."/>
            <person name="Bruemmer F."/>
            <person name="Labrenz M."/>
            <person name="Spormann A.M."/>
            <person name="Op den Camp H."/>
            <person name="Overmann J."/>
            <person name="Amann R."/>
            <person name="Jetten M.S.M."/>
            <person name="Mascher T."/>
            <person name="Medema M.H."/>
            <person name="Devos D.P."/>
            <person name="Kaster A.-K."/>
            <person name="Ovreas L."/>
            <person name="Rohde M."/>
            <person name="Galperin M.Y."/>
            <person name="Jogler C."/>
        </authorList>
    </citation>
    <scope>NUCLEOTIDE SEQUENCE [LARGE SCALE GENOMIC DNA]</scope>
    <source>
        <strain evidence="2 3">Pan181</strain>
    </source>
</reference>
<proteinExistence type="predicted"/>
<evidence type="ECO:0000313" key="2">
    <source>
        <dbReference type="EMBL" id="QDU54670.1"/>
    </source>
</evidence>
<dbReference type="InterPro" id="IPR018756">
    <property type="entry name" value="DUF2314"/>
</dbReference>
<gene>
    <name evidence="2" type="ORF">Pan181_08530</name>
</gene>
<sequence length="420" mass="47439">MSQLIIGIPGSWKDQSDIITAVAEANTDKQSPRFLAIGGLIMDMHTNQTFGFEVYEHDSRLAQMFAYAGQGRFTDEELNKISEHKHTVYLVCGEPFASPNRENLDAARCLLELGRFLLDAGGFAVKVENSGIAHPADRWRHYADQNTTLAIYDAFVTMVGGDDFNYTCGMHALGMPDVSLTKDVPIEEAPALLNGFNQYQLLEAPSLSDGDLFATSLSTPLLKMTHCPYGYKEDDLLNNPYGRWHLELSETTHDNQTKYHERDEPLFMAMRSDDLELEATVEQARSSLPWFLAQFTSPYEYGYYLIKTHIQDGDESAYVWTGLVDIKDDCLIVALFEIPSKFANLKSGQKLSITIEEVYDWSIHRNGTLIGGFSQRLQREHVPENERRQYDLYSGTIAFTPIDEVLRSSESRPERNGDGL</sequence>
<dbReference type="OrthoDB" id="4158605at2"/>
<dbReference type="Proteomes" id="UP000315750">
    <property type="component" value="Chromosome"/>
</dbReference>
<dbReference type="KEGG" id="amuc:Pan181_08530"/>
<dbReference type="RefSeq" id="WP_145245615.1">
    <property type="nucleotide sequence ID" value="NZ_CP036278.1"/>
</dbReference>
<keyword evidence="3" id="KW-1185">Reference proteome</keyword>
<accession>A0A518AIZ8</accession>
<dbReference type="Pfam" id="PF10077">
    <property type="entry name" value="DUF2314"/>
    <property type="match status" value="1"/>
</dbReference>
<evidence type="ECO:0000259" key="1">
    <source>
        <dbReference type="Pfam" id="PF10077"/>
    </source>
</evidence>
<protein>
    <recommendedName>
        <fullName evidence="1">DUF2314 domain-containing protein</fullName>
    </recommendedName>
</protein>
<feature type="domain" description="DUF2314" evidence="1">
    <location>
        <begin position="276"/>
        <end position="395"/>
    </location>
</feature>
<dbReference type="AlphaFoldDB" id="A0A518AIZ8"/>